<proteinExistence type="predicted"/>
<comment type="caution">
    <text evidence="3">The sequence shown here is derived from an EMBL/GenBank/DDBJ whole genome shotgun (WGS) entry which is preliminary data.</text>
</comment>
<evidence type="ECO:0000313" key="3">
    <source>
        <dbReference type="EMBL" id="TCD59871.1"/>
    </source>
</evidence>
<organism evidence="3 4">
    <name type="scientific">Steccherinum ochraceum</name>
    <dbReference type="NCBI Taxonomy" id="92696"/>
    <lineage>
        <taxon>Eukaryota</taxon>
        <taxon>Fungi</taxon>
        <taxon>Dikarya</taxon>
        <taxon>Basidiomycota</taxon>
        <taxon>Agaricomycotina</taxon>
        <taxon>Agaricomycetes</taxon>
        <taxon>Polyporales</taxon>
        <taxon>Steccherinaceae</taxon>
        <taxon>Steccherinum</taxon>
    </lineage>
</organism>
<feature type="region of interest" description="Disordered" evidence="1">
    <location>
        <begin position="1"/>
        <end position="48"/>
    </location>
</feature>
<feature type="domain" description="Ribonuclease H1 N-terminal" evidence="2">
    <location>
        <begin position="243"/>
        <end position="282"/>
    </location>
</feature>
<dbReference type="EMBL" id="RWJN01000714">
    <property type="protein sequence ID" value="TCD59871.1"/>
    <property type="molecule type" value="Genomic_DNA"/>
</dbReference>
<accession>A0A4R0QZU8</accession>
<dbReference type="InterPro" id="IPR009027">
    <property type="entry name" value="Ribosomal_bL9/RNase_H1_N"/>
</dbReference>
<dbReference type="AlphaFoldDB" id="A0A4R0QZU8"/>
<sequence>MSRGKAKLDGRGGSPHSPPRPAAPSSHSPAGSRALVQDQVPIRTASPILQPARTIPNVNANAVTTRASPQRARSTDYAMIPSYSTNSYDLVPLTDRRSRLVEAPIVSVTSARSFATNSSPVRMSSSGSYRSSVSHLPSPQPAPLEPSHRHTSTSQSSAHSGVIRANTPPPVYSSVVHYDGDDFFDADVDTITAAFENLAVNNGFGVGEWQDFDEGDEAEGVVEDDEEDCTQIIEGPDPSIRRWYVVSVGRRTGVYSDWNEVASLVKCPGGTQKGYDTWYDAYTAYTTNVARGRVTVVPC</sequence>
<dbReference type="SUPFAM" id="SSF55658">
    <property type="entry name" value="L9 N-domain-like"/>
    <property type="match status" value="1"/>
</dbReference>
<dbReference type="Gene3D" id="3.40.970.10">
    <property type="entry name" value="Ribonuclease H1, N-terminal domain"/>
    <property type="match status" value="1"/>
</dbReference>
<reference evidence="3 4" key="1">
    <citation type="submission" date="2018-11" db="EMBL/GenBank/DDBJ databases">
        <title>Genome assembly of Steccherinum ochraceum LE-BIN_3174, the white-rot fungus of the Steccherinaceae family (The Residual Polyporoid clade, Polyporales, Basidiomycota).</title>
        <authorList>
            <person name="Fedorova T.V."/>
            <person name="Glazunova O.A."/>
            <person name="Landesman E.O."/>
            <person name="Moiseenko K.V."/>
            <person name="Psurtseva N.V."/>
            <person name="Savinova O.S."/>
            <person name="Shakhova N.V."/>
            <person name="Tyazhelova T.V."/>
            <person name="Vasina D.V."/>
        </authorList>
    </citation>
    <scope>NUCLEOTIDE SEQUENCE [LARGE SCALE GENOMIC DNA]</scope>
    <source>
        <strain evidence="3 4">LE-BIN_3174</strain>
    </source>
</reference>
<dbReference type="InterPro" id="IPR011320">
    <property type="entry name" value="RNase_H1_N"/>
</dbReference>
<feature type="compositionally biased region" description="Basic and acidic residues" evidence="1">
    <location>
        <begin position="1"/>
        <end position="10"/>
    </location>
</feature>
<protein>
    <recommendedName>
        <fullName evidence="2">Ribonuclease H1 N-terminal domain-containing protein</fullName>
    </recommendedName>
</protein>
<evidence type="ECO:0000256" key="1">
    <source>
        <dbReference type="SAM" id="MobiDB-lite"/>
    </source>
</evidence>
<evidence type="ECO:0000259" key="2">
    <source>
        <dbReference type="Pfam" id="PF01693"/>
    </source>
</evidence>
<evidence type="ECO:0000313" key="4">
    <source>
        <dbReference type="Proteomes" id="UP000292702"/>
    </source>
</evidence>
<dbReference type="Pfam" id="PF01693">
    <property type="entry name" value="Cauli_VI"/>
    <property type="match status" value="1"/>
</dbReference>
<feature type="compositionally biased region" description="Low complexity" evidence="1">
    <location>
        <begin position="118"/>
        <end position="134"/>
    </location>
</feature>
<feature type="compositionally biased region" description="Low complexity" evidence="1">
    <location>
        <begin position="23"/>
        <end position="34"/>
    </location>
</feature>
<gene>
    <name evidence="3" type="ORF">EIP91_011273</name>
</gene>
<dbReference type="InterPro" id="IPR037056">
    <property type="entry name" value="RNase_H1_N_sf"/>
</dbReference>
<feature type="region of interest" description="Disordered" evidence="1">
    <location>
        <begin position="117"/>
        <end position="166"/>
    </location>
</feature>
<keyword evidence="4" id="KW-1185">Reference proteome</keyword>
<name>A0A4R0QZU8_9APHY</name>
<dbReference type="Proteomes" id="UP000292702">
    <property type="component" value="Unassembled WGS sequence"/>
</dbReference>
<dbReference type="OrthoDB" id="2658750at2759"/>